<reference evidence="1 2" key="1">
    <citation type="submission" date="2020-08" db="EMBL/GenBank/DDBJ databases">
        <title>Description of novel Flavobacterium F-400 isolate.</title>
        <authorList>
            <person name="Saticioglu I."/>
            <person name="Duman M."/>
            <person name="Altun S."/>
        </authorList>
    </citation>
    <scope>NUCLEOTIDE SEQUENCE [LARGE SCALE GENOMIC DNA]</scope>
    <source>
        <strain evidence="1 2">F-400</strain>
    </source>
</reference>
<evidence type="ECO:0000313" key="1">
    <source>
        <dbReference type="EMBL" id="MBC5864332.1"/>
    </source>
</evidence>
<dbReference type="EMBL" id="JACRUM010000008">
    <property type="protein sequence ID" value="MBC5864332.1"/>
    <property type="molecule type" value="Genomic_DNA"/>
</dbReference>
<proteinExistence type="predicted"/>
<evidence type="ECO:0000313" key="2">
    <source>
        <dbReference type="Proteomes" id="UP000621670"/>
    </source>
</evidence>
<organism evidence="1 2">
    <name type="scientific">Flavobacterium turcicum</name>
    <dbReference type="NCBI Taxonomy" id="2764718"/>
    <lineage>
        <taxon>Bacteria</taxon>
        <taxon>Pseudomonadati</taxon>
        <taxon>Bacteroidota</taxon>
        <taxon>Flavobacteriia</taxon>
        <taxon>Flavobacteriales</taxon>
        <taxon>Flavobacteriaceae</taxon>
        <taxon>Flavobacterium</taxon>
    </lineage>
</organism>
<dbReference type="RefSeq" id="WP_166137738.1">
    <property type="nucleotide sequence ID" value="NZ_JAAOBY010000007.1"/>
</dbReference>
<sequence length="653" mass="77723">MGFKKIFHEVDINEYLNGFSNNGLLRNFILNGYINENYNDYISLFHEVSITKDDLYFRRNVMSGNSTEFSFKLYKIENLVEKIDGKYFDRETILNFDLLDYLGNNYNTYSNKYDSIIRLLSNEKEKSIQFVDEYIKNEDRPIEIFIEKLVENWTDFWDFIYSQSKYSEDRVTKYLDLIIRFSKNETILKSQNKDSLRTEIGERSNFLSLIKNSSETDYYDKITQLLKELDVEFEKLDNPSEVTEELFEYVYKNNLYSINKDNLLQMFLLFGKESKKEDFIRSNYSTILKSDCEPLISYVGLNIAIYIENVYLKIEENKIEEEENLIKLLNHSIELSKNLKIKIIKKTETKISDLKKISDIEIKSQLLLNNKVIPKWYNLLDYYTSSEDTINENLIQFLEFENVNTELSKVKLLKENEKFEGSLLLRNDITDDTYRKILKSIYFRYNKLGFENLNEDKIVVLTNMILTTTKANYDLLREHFPNHHITLIEKNFNKFYEKFEDFEIDKDDIVMLLKSDKITIENRFKFISKLDEQTIFEHKNIAKKVGEIIISKSVKIEFDFNTIENIVQSLDSTENKTRLINMYFAEFSNENIISLVKGIGHYHSELFLKQHKPVFIDNIFNRELLTKLKSKGLIKDFGIYSKDETKIRAIANY</sequence>
<protein>
    <submittedName>
        <fullName evidence="1">Uncharacterized protein</fullName>
    </submittedName>
</protein>
<accession>A0ABR7JIK3</accession>
<dbReference type="Proteomes" id="UP000621670">
    <property type="component" value="Unassembled WGS sequence"/>
</dbReference>
<gene>
    <name evidence="1" type="ORF">H8R26_12955</name>
</gene>
<keyword evidence="2" id="KW-1185">Reference proteome</keyword>
<comment type="caution">
    <text evidence="1">The sequence shown here is derived from an EMBL/GenBank/DDBJ whole genome shotgun (WGS) entry which is preliminary data.</text>
</comment>
<name>A0ABR7JIK3_9FLAO</name>